<evidence type="ECO:0000313" key="2">
    <source>
        <dbReference type="Proteomes" id="UP001500827"/>
    </source>
</evidence>
<evidence type="ECO:0000313" key="1">
    <source>
        <dbReference type="EMBL" id="GAA3891919.1"/>
    </source>
</evidence>
<dbReference type="Proteomes" id="UP001500827">
    <property type="component" value="Unassembled WGS sequence"/>
</dbReference>
<gene>
    <name evidence="1" type="ORF">GCM10022276_08780</name>
</gene>
<proteinExistence type="predicted"/>
<name>A0ABP7L413_9SPHN</name>
<accession>A0ABP7L413</accession>
<reference evidence="2" key="1">
    <citation type="journal article" date="2019" name="Int. J. Syst. Evol. Microbiol.">
        <title>The Global Catalogue of Microorganisms (GCM) 10K type strain sequencing project: providing services to taxonomists for standard genome sequencing and annotation.</title>
        <authorList>
            <consortium name="The Broad Institute Genomics Platform"/>
            <consortium name="The Broad Institute Genome Sequencing Center for Infectious Disease"/>
            <person name="Wu L."/>
            <person name="Ma J."/>
        </authorList>
    </citation>
    <scope>NUCLEOTIDE SEQUENCE [LARGE SCALE GENOMIC DNA]</scope>
    <source>
        <strain evidence="2">JCM 17543</strain>
    </source>
</reference>
<organism evidence="1 2">
    <name type="scientific">Sphingomonas limnosediminicola</name>
    <dbReference type="NCBI Taxonomy" id="940133"/>
    <lineage>
        <taxon>Bacteria</taxon>
        <taxon>Pseudomonadati</taxon>
        <taxon>Pseudomonadota</taxon>
        <taxon>Alphaproteobacteria</taxon>
        <taxon>Sphingomonadales</taxon>
        <taxon>Sphingomonadaceae</taxon>
        <taxon>Sphingomonas</taxon>
    </lineage>
</organism>
<dbReference type="RefSeq" id="WP_344698472.1">
    <property type="nucleotide sequence ID" value="NZ_BAABBM010000001.1"/>
</dbReference>
<protein>
    <submittedName>
        <fullName evidence="1">Uncharacterized protein</fullName>
    </submittedName>
</protein>
<comment type="caution">
    <text evidence="1">The sequence shown here is derived from an EMBL/GenBank/DDBJ whole genome shotgun (WGS) entry which is preliminary data.</text>
</comment>
<dbReference type="EMBL" id="BAABBM010000001">
    <property type="protein sequence ID" value="GAA3891919.1"/>
    <property type="molecule type" value="Genomic_DNA"/>
</dbReference>
<sequence length="131" mass="14480">MLGLATVQPAAVQAVTRLVVQEGVILRIPIEPRGLMPQIRWQEKKGPKCVPAGAIRGALLSGPEQVDFLLFDRSRIRAQFDEDCPALDFYNGFYLQPKGEKVCAGRDAIHSRIGGSCTIERFKVLVPHIAR</sequence>
<keyword evidence="2" id="KW-1185">Reference proteome</keyword>